<dbReference type="InterPro" id="IPR057460">
    <property type="entry name" value="CAF17_C"/>
</dbReference>
<dbReference type="InterPro" id="IPR045179">
    <property type="entry name" value="YgfZ/GcvT"/>
</dbReference>
<proteinExistence type="inferred from homology"/>
<dbReference type="GO" id="GO:0016226">
    <property type="term" value="P:iron-sulfur cluster assembly"/>
    <property type="evidence" value="ECO:0007669"/>
    <property type="project" value="TreeGrafter"/>
</dbReference>
<sequence length="352" mass="40043">PRHLRHLLRTTPTIAPVPHRSLLYVSGSQCSEFLNGILATSVPKPARGPFFTTILHPQGRVLHDAIVYTKKDAKAQDGYIIEFDSRESEAPPLLQALKRFVLRSKVKIQDVSNDFDVWSIWGSEKEKSWDGTRQWNWARSGVVEPVWSEDEPWPWGSEELSIRDRRAVGMGRRVLVRKGDKPSESSTHETADHDTYTLHRMIHGVPEGIFDIPPMHATPMESNLDVMGGLDFRKGCYVGQELTVRTYHLGVLRKRIFPISVGDYSNASTSKGMPSSQSDIKPFYVEDLPPAERPRLRGTGKLLDTIQGVGLALLRLEHVDAVDKGILKFQIRSEDIGGRTWDIRHWWPDWWP</sequence>
<gene>
    <name evidence="6" type="ORF">SCHPADRAFT_792381</name>
</gene>
<evidence type="ECO:0000313" key="7">
    <source>
        <dbReference type="Proteomes" id="UP000053477"/>
    </source>
</evidence>
<evidence type="ECO:0000256" key="4">
    <source>
        <dbReference type="ARBA" id="ARBA00093447"/>
    </source>
</evidence>
<keyword evidence="3" id="KW-0496">Mitochondrion</keyword>
<comment type="subcellular location">
    <subcellularLocation>
        <location evidence="1">Mitochondrion</location>
    </subcellularLocation>
</comment>
<dbReference type="InParanoid" id="A0A0H2RXJ1"/>
<evidence type="ECO:0000259" key="5">
    <source>
        <dbReference type="Pfam" id="PF25455"/>
    </source>
</evidence>
<protein>
    <submittedName>
        <fullName evidence="6">Aminomethyltransferase folate-binding domain-containing protein</fullName>
    </submittedName>
</protein>
<organism evidence="6 7">
    <name type="scientific">Schizopora paradoxa</name>
    <dbReference type="NCBI Taxonomy" id="27342"/>
    <lineage>
        <taxon>Eukaryota</taxon>
        <taxon>Fungi</taxon>
        <taxon>Dikarya</taxon>
        <taxon>Basidiomycota</taxon>
        <taxon>Agaricomycotina</taxon>
        <taxon>Agaricomycetes</taxon>
        <taxon>Hymenochaetales</taxon>
        <taxon>Schizoporaceae</taxon>
        <taxon>Schizopora</taxon>
    </lineage>
</organism>
<dbReference type="Proteomes" id="UP000053477">
    <property type="component" value="Unassembled WGS sequence"/>
</dbReference>
<dbReference type="PANTHER" id="PTHR22602">
    <property type="entry name" value="TRANSFERASE CAF17, MITOCHONDRIAL-RELATED"/>
    <property type="match status" value="1"/>
</dbReference>
<evidence type="ECO:0000256" key="3">
    <source>
        <dbReference type="ARBA" id="ARBA00023128"/>
    </source>
</evidence>
<dbReference type="OrthoDB" id="191995at2759"/>
<dbReference type="InterPro" id="IPR027266">
    <property type="entry name" value="TrmE/GcvT-like"/>
</dbReference>
<evidence type="ECO:0000256" key="2">
    <source>
        <dbReference type="ARBA" id="ARBA00022946"/>
    </source>
</evidence>
<dbReference type="NCBIfam" id="TIGR03317">
    <property type="entry name" value="ygfZ_signature"/>
    <property type="match status" value="1"/>
</dbReference>
<keyword evidence="2" id="KW-0809">Transit peptide</keyword>
<comment type="similarity">
    <text evidence="4">Belongs to the GcvT family. CAF17/IBA57 subfamily.</text>
</comment>
<keyword evidence="6" id="KW-0489">Methyltransferase</keyword>
<dbReference type="STRING" id="27342.A0A0H2RXJ1"/>
<dbReference type="InterPro" id="IPR017703">
    <property type="entry name" value="YgfZ/GCV_T_CS"/>
</dbReference>
<name>A0A0H2RXJ1_9AGAM</name>
<reference evidence="6 7" key="1">
    <citation type="submission" date="2015-04" db="EMBL/GenBank/DDBJ databases">
        <title>Complete genome sequence of Schizopora paradoxa KUC8140, a cosmopolitan wood degrader in East Asia.</title>
        <authorList>
            <consortium name="DOE Joint Genome Institute"/>
            <person name="Min B."/>
            <person name="Park H."/>
            <person name="Jang Y."/>
            <person name="Kim J.-J."/>
            <person name="Kim K.H."/>
            <person name="Pangilinan J."/>
            <person name="Lipzen A."/>
            <person name="Riley R."/>
            <person name="Grigoriev I.V."/>
            <person name="Spatafora J.W."/>
            <person name="Choi I.-G."/>
        </authorList>
    </citation>
    <scope>NUCLEOTIDE SEQUENCE [LARGE SCALE GENOMIC DNA]</scope>
    <source>
        <strain evidence="6 7">KUC8140</strain>
    </source>
</reference>
<keyword evidence="6" id="KW-0808">Transferase</keyword>
<dbReference type="Pfam" id="PF25455">
    <property type="entry name" value="Beta-barrel_CAF17_C"/>
    <property type="match status" value="1"/>
</dbReference>
<dbReference type="GO" id="GO:0008168">
    <property type="term" value="F:methyltransferase activity"/>
    <property type="evidence" value="ECO:0007669"/>
    <property type="project" value="UniProtKB-KW"/>
</dbReference>
<dbReference type="AlphaFoldDB" id="A0A0H2RXJ1"/>
<dbReference type="EMBL" id="KQ085917">
    <property type="protein sequence ID" value="KLO16337.1"/>
    <property type="molecule type" value="Genomic_DNA"/>
</dbReference>
<evidence type="ECO:0000313" key="6">
    <source>
        <dbReference type="EMBL" id="KLO16337.1"/>
    </source>
</evidence>
<dbReference type="FunCoup" id="A0A0H2RXJ1">
    <property type="interactions" value="133"/>
</dbReference>
<feature type="non-terminal residue" evidence="6">
    <location>
        <position position="352"/>
    </location>
</feature>
<evidence type="ECO:0000256" key="1">
    <source>
        <dbReference type="ARBA" id="ARBA00004173"/>
    </source>
</evidence>
<dbReference type="PANTHER" id="PTHR22602:SF0">
    <property type="entry name" value="TRANSFERASE CAF17, MITOCHONDRIAL-RELATED"/>
    <property type="match status" value="1"/>
</dbReference>
<dbReference type="Gene3D" id="3.30.1360.120">
    <property type="entry name" value="Probable tRNA modification gtpase trme, domain 1"/>
    <property type="match status" value="1"/>
</dbReference>
<feature type="non-terminal residue" evidence="6">
    <location>
        <position position="1"/>
    </location>
</feature>
<dbReference type="GO" id="GO:0032259">
    <property type="term" value="P:methylation"/>
    <property type="evidence" value="ECO:0007669"/>
    <property type="project" value="UniProtKB-KW"/>
</dbReference>
<dbReference type="GO" id="GO:0005759">
    <property type="term" value="C:mitochondrial matrix"/>
    <property type="evidence" value="ECO:0007669"/>
    <property type="project" value="TreeGrafter"/>
</dbReference>
<accession>A0A0H2RXJ1</accession>
<feature type="domain" description="CAF17 C-terminal" evidence="5">
    <location>
        <begin position="253"/>
        <end position="352"/>
    </location>
</feature>
<dbReference type="SUPFAM" id="SSF103025">
    <property type="entry name" value="Folate-binding domain"/>
    <property type="match status" value="1"/>
</dbReference>
<keyword evidence="7" id="KW-1185">Reference proteome</keyword>